<evidence type="ECO:0000313" key="3">
    <source>
        <dbReference type="Proteomes" id="UP000030760"/>
    </source>
</evidence>
<accession>M3G056</accession>
<reference evidence="3" key="1">
    <citation type="journal article" date="2013" name="Genome Announc.">
        <title>Draft Genome Sequence of Streptomyces bottropensis ATCC 25435, a Bottromycin-Producing Actinomycete.</title>
        <authorList>
            <person name="Zhang H."/>
            <person name="Zhou W."/>
            <person name="Zhuang Y."/>
            <person name="Liang X."/>
            <person name="Liu T."/>
        </authorList>
    </citation>
    <scope>NUCLEOTIDE SEQUENCE [LARGE SCALE GENOMIC DNA]</scope>
    <source>
        <strain evidence="3">ATCC 25435</strain>
    </source>
</reference>
<organism evidence="2 3">
    <name type="scientific">Streptomyces bottropensis ATCC 25435</name>
    <dbReference type="NCBI Taxonomy" id="1054862"/>
    <lineage>
        <taxon>Bacteria</taxon>
        <taxon>Bacillati</taxon>
        <taxon>Actinomycetota</taxon>
        <taxon>Actinomycetes</taxon>
        <taxon>Kitasatosporales</taxon>
        <taxon>Streptomycetaceae</taxon>
        <taxon>Streptomyces</taxon>
    </lineage>
</organism>
<name>M3G056_9ACTN</name>
<dbReference type="AlphaFoldDB" id="M3G056"/>
<evidence type="ECO:0000256" key="1">
    <source>
        <dbReference type="SAM" id="MobiDB-lite"/>
    </source>
</evidence>
<sequence>MQADLQCCDLLTLPVGNSSKSVAICGGGVNRNGPPERSESFGGGARPTRSSPLPGFAP</sequence>
<protein>
    <submittedName>
        <fullName evidence="2">Uncharacterized protein</fullName>
    </submittedName>
</protein>
<evidence type="ECO:0000313" key="2">
    <source>
        <dbReference type="EMBL" id="EMF57949.1"/>
    </source>
</evidence>
<dbReference type="EMBL" id="KB405056">
    <property type="protein sequence ID" value="EMF57949.1"/>
    <property type="molecule type" value="Genomic_DNA"/>
</dbReference>
<dbReference type="Proteomes" id="UP000030760">
    <property type="component" value="Unassembled WGS sequence"/>
</dbReference>
<feature type="region of interest" description="Disordered" evidence="1">
    <location>
        <begin position="27"/>
        <end position="58"/>
    </location>
</feature>
<proteinExistence type="predicted"/>
<gene>
    <name evidence="2" type="ORF">SBD_0622</name>
</gene>